<name>A0A8E0RN74_9TREM</name>
<dbReference type="EMBL" id="LUCM01008406">
    <property type="protein sequence ID" value="KAA0188458.1"/>
    <property type="molecule type" value="Genomic_DNA"/>
</dbReference>
<evidence type="ECO:0000313" key="2">
    <source>
        <dbReference type="Proteomes" id="UP000728185"/>
    </source>
</evidence>
<gene>
    <name evidence="1" type="ORF">FBUS_08088</name>
</gene>
<accession>A0A8E0RN74</accession>
<proteinExistence type="predicted"/>
<keyword evidence="2" id="KW-1185">Reference proteome</keyword>
<dbReference type="Proteomes" id="UP000728185">
    <property type="component" value="Unassembled WGS sequence"/>
</dbReference>
<reference evidence="1" key="1">
    <citation type="submission" date="2019-05" db="EMBL/GenBank/DDBJ databases">
        <title>Annotation for the trematode Fasciolopsis buski.</title>
        <authorList>
            <person name="Choi Y.-J."/>
        </authorList>
    </citation>
    <scope>NUCLEOTIDE SEQUENCE</scope>
    <source>
        <strain evidence="1">HT</strain>
        <tissue evidence="1">Whole worm</tissue>
    </source>
</reference>
<sequence>ILSRLPLPLDPISHLRARDGIKRLLVFGRAEAAAELFKRTDPESADDAYLVSLTRYAAVGGLDVDSVSRLWRLADATGARLSMLKRISSSNLRRQNTTVSDLFAKLQDSFNKRDTEGILKAIASKKTEASATLYNHAIPQLMYLGLKPKEILERIEPASARPSAALGCVFGALVPLMNEDGTMPVVDIRAAEELVDSLKDQKLLPYNGFLSVSSYLCRRLLDASIVSADGSEKTNPELLAEKLSILSRALNSVQIKALVTEMFQTVLHSSRSRSVNPKLSTRDKKAVQVLVDACLLKIQRIGRFSSASERKDNRLLPRSALNSRSPHQLDPVAIAFDVIKQQTRTSDHASPEPNNLTASDVERLFWTSWETQILPNPLRAIGQVATAFLWKKDIDGMAAYFERASKHLGGMLDTILTQQNMKALLDNNFTTSLKLLEQMMSNPFLPIATVAATACTLENLISQYGSKLAELKHWKPGSPDYLPIQILTSRFQGLSHLQKLRTIHDAVDSLCYMVLFNRPNAFTVVRLVTTYDKWLEWNTAAWLVENVTKPRSQVTTMEPGSNNFLPTWLVVAQHLQHTGSYFVQPATWFTLCTEWLSQLPESIPWLSDFSDWVRFAPSQEHRCALILTGLVCPISRAWVEKKYLSQTESIYALTVSEAMKEFQEKQGKEFSELLAQNDKLKMVSEFARAVSATPIDKTKIQDIPSPLTHLQNLFGSDTSNAWLNEIPSAVARQDFTGLLELLEKCDPSRRLQALTLLIYALPRINETHRLNKFLMVIAERMDGDLLYTAVANSRPFITYGLGEAFDALARFYRGERLDWFDRACVRYHKMGPMLQARAQPPTKQRTYHGHRYLDSATELSSILRSPLSSVAESLIKAHSSEGSSQDQAQKIIESALASLSETPSSDIASCLKGPHVESLFRCWPNDELPKLIKLVQGSSPSERSSINLQLASILVNRDRLDLANQLIKLTGPLPVTFLAGSPRHALSPEDFRVTVKYLRKFDPDHVTAFVDTCLRNAASSTSANTDKLVSLVRVITTGPQSFNLSQVCLLPTLNLLAEFLRRNPKLPTDIRKLLDFTVEYKGVRQQSHP</sequence>
<feature type="non-terminal residue" evidence="1">
    <location>
        <position position="1"/>
    </location>
</feature>
<dbReference type="OrthoDB" id="185373at2759"/>
<evidence type="ECO:0000313" key="1">
    <source>
        <dbReference type="EMBL" id="KAA0188458.1"/>
    </source>
</evidence>
<protein>
    <submittedName>
        <fullName evidence="1">Uncharacterized protein</fullName>
    </submittedName>
</protein>
<organism evidence="1 2">
    <name type="scientific">Fasciolopsis buskii</name>
    <dbReference type="NCBI Taxonomy" id="27845"/>
    <lineage>
        <taxon>Eukaryota</taxon>
        <taxon>Metazoa</taxon>
        <taxon>Spiralia</taxon>
        <taxon>Lophotrochozoa</taxon>
        <taxon>Platyhelminthes</taxon>
        <taxon>Trematoda</taxon>
        <taxon>Digenea</taxon>
        <taxon>Plagiorchiida</taxon>
        <taxon>Echinostomata</taxon>
        <taxon>Echinostomatoidea</taxon>
        <taxon>Fasciolidae</taxon>
        <taxon>Fasciolopsis</taxon>
    </lineage>
</organism>
<dbReference type="AlphaFoldDB" id="A0A8E0RN74"/>
<comment type="caution">
    <text evidence="1">The sequence shown here is derived from an EMBL/GenBank/DDBJ whole genome shotgun (WGS) entry which is preliminary data.</text>
</comment>